<sequence>MPPHHWLLGHLPLAAEITRNLAADAAGGYIADQVPKDPGLRTFLQPLTGKEDLVTMEGATWKRWRSIFNPGFSVNHITSLIPGMVDKVLVFKHILAEKAQRGEMFFLEHLTLNLTIDIIGGAVM</sequence>
<dbReference type="SUPFAM" id="SSF48264">
    <property type="entry name" value="Cytochrome P450"/>
    <property type="match status" value="1"/>
</dbReference>
<protein>
    <recommendedName>
        <fullName evidence="3">Cytochrome P450</fullName>
    </recommendedName>
</protein>
<dbReference type="EMBL" id="JAKJXO020000008">
    <property type="protein sequence ID" value="KAL1601603.1"/>
    <property type="molecule type" value="Genomic_DNA"/>
</dbReference>
<comment type="caution">
    <text evidence="1">The sequence shown here is derived from an EMBL/GenBank/DDBJ whole genome shotgun (WGS) entry which is preliminary data.</text>
</comment>
<gene>
    <name evidence="1" type="ORF">SLS60_006518</name>
</gene>
<keyword evidence="2" id="KW-1185">Reference proteome</keyword>
<proteinExistence type="predicted"/>
<name>A0ABR3RBK6_9PLEO</name>
<dbReference type="InterPro" id="IPR036396">
    <property type="entry name" value="Cyt_P450_sf"/>
</dbReference>
<evidence type="ECO:0000313" key="2">
    <source>
        <dbReference type="Proteomes" id="UP001521785"/>
    </source>
</evidence>
<evidence type="ECO:0008006" key="3">
    <source>
        <dbReference type="Google" id="ProtNLM"/>
    </source>
</evidence>
<dbReference type="Gene3D" id="1.10.630.10">
    <property type="entry name" value="Cytochrome P450"/>
    <property type="match status" value="1"/>
</dbReference>
<dbReference type="Proteomes" id="UP001521785">
    <property type="component" value="Unassembled WGS sequence"/>
</dbReference>
<accession>A0ABR3RBK6</accession>
<organism evidence="1 2">
    <name type="scientific">Paraconiothyrium brasiliense</name>
    <dbReference type="NCBI Taxonomy" id="300254"/>
    <lineage>
        <taxon>Eukaryota</taxon>
        <taxon>Fungi</taxon>
        <taxon>Dikarya</taxon>
        <taxon>Ascomycota</taxon>
        <taxon>Pezizomycotina</taxon>
        <taxon>Dothideomycetes</taxon>
        <taxon>Pleosporomycetidae</taxon>
        <taxon>Pleosporales</taxon>
        <taxon>Massarineae</taxon>
        <taxon>Didymosphaeriaceae</taxon>
        <taxon>Paraconiothyrium</taxon>
    </lineage>
</organism>
<evidence type="ECO:0000313" key="1">
    <source>
        <dbReference type="EMBL" id="KAL1601603.1"/>
    </source>
</evidence>
<reference evidence="1 2" key="1">
    <citation type="submission" date="2024-02" db="EMBL/GenBank/DDBJ databases">
        <title>De novo assembly and annotation of 12 fungi associated with fruit tree decline syndrome in Ontario, Canada.</title>
        <authorList>
            <person name="Sulman M."/>
            <person name="Ellouze W."/>
            <person name="Ilyukhin E."/>
        </authorList>
    </citation>
    <scope>NUCLEOTIDE SEQUENCE [LARGE SCALE GENOMIC DNA]</scope>
    <source>
        <strain evidence="1 2">M42-189</strain>
    </source>
</reference>